<evidence type="ECO:0008006" key="3">
    <source>
        <dbReference type="Google" id="ProtNLM"/>
    </source>
</evidence>
<feature type="non-terminal residue" evidence="2">
    <location>
        <position position="1"/>
    </location>
</feature>
<evidence type="ECO:0000256" key="1">
    <source>
        <dbReference type="SAM" id="Coils"/>
    </source>
</evidence>
<dbReference type="EMBL" id="BARW01008129">
    <property type="protein sequence ID" value="GAI80715.1"/>
    <property type="molecule type" value="Genomic_DNA"/>
</dbReference>
<proteinExistence type="predicted"/>
<gene>
    <name evidence="2" type="ORF">S12H4_16757</name>
</gene>
<dbReference type="AlphaFoldDB" id="X1SZD9"/>
<reference evidence="2" key="1">
    <citation type="journal article" date="2014" name="Front. Microbiol.">
        <title>High frequency of phylogenetically diverse reductive dehalogenase-homologous genes in deep subseafloor sedimentary metagenomes.</title>
        <authorList>
            <person name="Kawai M."/>
            <person name="Futagami T."/>
            <person name="Toyoda A."/>
            <person name="Takaki Y."/>
            <person name="Nishi S."/>
            <person name="Hori S."/>
            <person name="Arai W."/>
            <person name="Tsubouchi T."/>
            <person name="Morono Y."/>
            <person name="Uchiyama I."/>
            <person name="Ito T."/>
            <person name="Fujiyama A."/>
            <person name="Inagaki F."/>
            <person name="Takami H."/>
        </authorList>
    </citation>
    <scope>NUCLEOTIDE SEQUENCE</scope>
    <source>
        <strain evidence="2">Expedition CK06-06</strain>
    </source>
</reference>
<protein>
    <recommendedName>
        <fullName evidence="3">MalT-like TPR region domain-containing protein</fullName>
    </recommendedName>
</protein>
<feature type="non-terminal residue" evidence="2">
    <location>
        <position position="365"/>
    </location>
</feature>
<feature type="coiled-coil region" evidence="1">
    <location>
        <begin position="102"/>
        <end position="133"/>
    </location>
</feature>
<name>X1SZD9_9ZZZZ</name>
<keyword evidence="1" id="KW-0175">Coiled coil</keyword>
<evidence type="ECO:0000313" key="2">
    <source>
        <dbReference type="EMBL" id="GAI80715.1"/>
    </source>
</evidence>
<accession>X1SZD9</accession>
<sequence length="365" mass="42255">LITFSGFKRGINFVKEKILYVRAWDLIEKAKAYHKRENHIKAKECYGNASEILNKVSRYNYEAPYYAAWSLLEEAEQISKQNRQEDAIERYKATRIAFEKTIEILANAFKETKEKLEGENIEKLKKVAKLRMNYCSARIDLENARILGKQGKHLEAAEKFASAASQFRHVCTRYKIERERKELEAVYYLCRAWESMELAEKYEEPERFTEAANLFADASNLFTDSKLKWLSSGNSIYCQALEYGCKFDNSIELDTKSQLYPKVKTMLRKAADSYRKGGFESGADWALATSTHFDATWHLIRADEELDINKKGDMLKIGSRYLESAAELFSTAGYKDKVKHVQEQLKMVEKEEIIILSALNSIKKP</sequence>
<comment type="caution">
    <text evidence="2">The sequence shown here is derived from an EMBL/GenBank/DDBJ whole genome shotgun (WGS) entry which is preliminary data.</text>
</comment>
<organism evidence="2">
    <name type="scientific">marine sediment metagenome</name>
    <dbReference type="NCBI Taxonomy" id="412755"/>
    <lineage>
        <taxon>unclassified sequences</taxon>
        <taxon>metagenomes</taxon>
        <taxon>ecological metagenomes</taxon>
    </lineage>
</organism>